<feature type="transmembrane region" description="Helical" evidence="1">
    <location>
        <begin position="91"/>
        <end position="110"/>
    </location>
</feature>
<proteinExistence type="predicted"/>
<dbReference type="SUPFAM" id="SSF48452">
    <property type="entry name" value="TPR-like"/>
    <property type="match status" value="1"/>
</dbReference>
<dbReference type="Gene3D" id="1.25.40.10">
    <property type="entry name" value="Tetratricopeptide repeat domain"/>
    <property type="match status" value="1"/>
</dbReference>
<dbReference type="Gene3D" id="3.40.50.10070">
    <property type="entry name" value="TolB, N-terminal domain"/>
    <property type="match status" value="1"/>
</dbReference>
<feature type="transmembrane region" description="Helical" evidence="1">
    <location>
        <begin position="12"/>
        <end position="31"/>
    </location>
</feature>
<name>A0ABU7LN93_9PROT</name>
<sequence length="633" mass="69203">MSNLISELQRRNVFRVAAAYLVVGWIVMQVVDVIGSAAGIPPWANAFALIVLIVAFPVIIFIAWAFELTPDGMKRTADVPMEESRTGQTGSVLNIAIIAGLAIVVVLLVWQQFSPTADQPPAVVDTAQASDDDEGNDDLIDAVAPPERSVAVLPFLSFSSNEDDRYFADGLTEEILNSLAYVPELIVTSRTSAFQFRGDDLPSIPEIAERLGVAHILEGSIRPSRNGEQVRITAQLIRAADDAHLWSQTYDRSYEDVFAVQEDIAENIAAVLGVALDAEARERMDDAGTNSLEAFIAFQRGYALHSAAHDGNGAIVGELEEANAFLMEAVSYDPDFSEAYNIAADLYAHRMLEILRLEPEIDEQQFEAARQSYFDLLDQAAANTQDASTRALVALDRLYFSDNWIGVSEQLDNVDPQQGCGRGAWLPEFVAISGRAEEFLPYYRRWVQCDPLNPLAWSVLNRIAFAAGDFELSAEAARRDLELNPDGNLGRYSLVAAVAASGDRETTLRLLREFSAPAGFVSTFEAILAGGEGDAGPARALIESEAEGNSQEGFRGLGQFTLLAIVDDRERLNALVADVDQRPLGYYQIIRVLIDCRCGVPFDMEAAPNFARRIEQAGIDWPPPGEGRFSDAD</sequence>
<comment type="caution">
    <text evidence="2">The sequence shown here is derived from an EMBL/GenBank/DDBJ whole genome shotgun (WGS) entry which is preliminary data.</text>
</comment>
<organism evidence="2 3">
    <name type="scientific">Hyphobacterium lacteum</name>
    <dbReference type="NCBI Taxonomy" id="3116575"/>
    <lineage>
        <taxon>Bacteria</taxon>
        <taxon>Pseudomonadati</taxon>
        <taxon>Pseudomonadota</taxon>
        <taxon>Alphaproteobacteria</taxon>
        <taxon>Maricaulales</taxon>
        <taxon>Maricaulaceae</taxon>
        <taxon>Hyphobacterium</taxon>
    </lineage>
</organism>
<keyword evidence="1" id="KW-1133">Transmembrane helix</keyword>
<keyword evidence="3" id="KW-1185">Reference proteome</keyword>
<gene>
    <name evidence="2" type="ORF">V0U79_00365</name>
</gene>
<evidence type="ECO:0000313" key="3">
    <source>
        <dbReference type="Proteomes" id="UP001354971"/>
    </source>
</evidence>
<evidence type="ECO:0000313" key="2">
    <source>
        <dbReference type="EMBL" id="MEE2524804.1"/>
    </source>
</evidence>
<reference evidence="2 3" key="1">
    <citation type="submission" date="2024-01" db="EMBL/GenBank/DDBJ databases">
        <title>Hyphobacterium bacterium isolated from marine sediment.</title>
        <authorList>
            <person name="Zhao S."/>
        </authorList>
    </citation>
    <scope>NUCLEOTIDE SEQUENCE [LARGE SCALE GENOMIC DNA]</scope>
    <source>
        <strain evidence="3">HN65</strain>
    </source>
</reference>
<keyword evidence="1" id="KW-0472">Membrane</keyword>
<dbReference type="InterPro" id="IPR011990">
    <property type="entry name" value="TPR-like_helical_dom_sf"/>
</dbReference>
<keyword evidence="1" id="KW-0812">Transmembrane</keyword>
<feature type="transmembrane region" description="Helical" evidence="1">
    <location>
        <begin position="43"/>
        <end position="66"/>
    </location>
</feature>
<evidence type="ECO:0008006" key="4">
    <source>
        <dbReference type="Google" id="ProtNLM"/>
    </source>
</evidence>
<dbReference type="EMBL" id="JAZDRP010000001">
    <property type="protein sequence ID" value="MEE2524804.1"/>
    <property type="molecule type" value="Genomic_DNA"/>
</dbReference>
<dbReference type="RefSeq" id="WP_330197472.1">
    <property type="nucleotide sequence ID" value="NZ_JAZDRP010000001.1"/>
</dbReference>
<protein>
    <recommendedName>
        <fullName evidence="4">FlgO domain-containing protein</fullName>
    </recommendedName>
</protein>
<dbReference type="Proteomes" id="UP001354971">
    <property type="component" value="Unassembled WGS sequence"/>
</dbReference>
<accession>A0ABU7LN93</accession>
<evidence type="ECO:0000256" key="1">
    <source>
        <dbReference type="SAM" id="Phobius"/>
    </source>
</evidence>